<proteinExistence type="predicted"/>
<name>A0A024XAT7_PLAFC</name>
<dbReference type="AlphaFoldDB" id="A0A024XAT7"/>
<keyword evidence="1" id="KW-0812">Transmembrane</keyword>
<evidence type="ECO:0000313" key="3">
    <source>
        <dbReference type="Proteomes" id="UP000030694"/>
    </source>
</evidence>
<keyword evidence="1" id="KW-1133">Transmembrane helix</keyword>
<dbReference type="EMBL" id="KI927507">
    <property type="protein sequence ID" value="ETW62200.1"/>
    <property type="molecule type" value="Genomic_DNA"/>
</dbReference>
<reference evidence="2 3" key="2">
    <citation type="submission" date="2013-02" db="EMBL/GenBank/DDBJ databases">
        <title>The Genome Sequence of Plasmodium falciparum CAMP/Malaysia.</title>
        <authorList>
            <consortium name="The Broad Institute Genome Sequencing Platform"/>
            <consortium name="The Broad Institute Genome Sequencing Center for Infectious Disease"/>
            <person name="Neafsey D."/>
            <person name="Cheeseman I."/>
            <person name="Volkman S."/>
            <person name="Adams J."/>
            <person name="Walker B."/>
            <person name="Young S.K."/>
            <person name="Zeng Q."/>
            <person name="Gargeya S."/>
            <person name="Fitzgerald M."/>
            <person name="Haas B."/>
            <person name="Abouelleil A."/>
            <person name="Alvarado L."/>
            <person name="Arachchi H.M."/>
            <person name="Berlin A.M."/>
            <person name="Chapman S.B."/>
            <person name="Dewar J."/>
            <person name="Goldberg J."/>
            <person name="Griggs A."/>
            <person name="Gujja S."/>
            <person name="Hansen M."/>
            <person name="Howarth C."/>
            <person name="Imamovic A."/>
            <person name="Larimer J."/>
            <person name="McCowan C."/>
            <person name="Murphy C."/>
            <person name="Neiman D."/>
            <person name="Pearson M."/>
            <person name="Priest M."/>
            <person name="Roberts A."/>
            <person name="Saif S."/>
            <person name="Shea T."/>
            <person name="Sisk P."/>
            <person name="Sykes S."/>
            <person name="Wortman J."/>
            <person name="Nusbaum C."/>
            <person name="Birren B."/>
        </authorList>
    </citation>
    <scope>NUCLEOTIDE SEQUENCE [LARGE SCALE GENOMIC DNA]</scope>
    <source>
        <strain evidence="2 3">CAMP/Malaysia</strain>
    </source>
</reference>
<protein>
    <submittedName>
        <fullName evidence="2">Uncharacterized protein</fullName>
    </submittedName>
</protein>
<gene>
    <name evidence="2" type="ORF">PFMC_01892</name>
</gene>
<accession>A0A024XAT7</accession>
<keyword evidence="1" id="KW-0472">Membrane</keyword>
<evidence type="ECO:0000313" key="2">
    <source>
        <dbReference type="EMBL" id="ETW62200.1"/>
    </source>
</evidence>
<dbReference type="Proteomes" id="UP000030694">
    <property type="component" value="Unassembled WGS sequence"/>
</dbReference>
<evidence type="ECO:0000256" key="1">
    <source>
        <dbReference type="SAM" id="Phobius"/>
    </source>
</evidence>
<feature type="transmembrane region" description="Helical" evidence="1">
    <location>
        <begin position="40"/>
        <end position="59"/>
    </location>
</feature>
<reference evidence="2 3" key="1">
    <citation type="submission" date="2013-02" db="EMBL/GenBank/DDBJ databases">
        <title>The Genome Annotation of Plasmodium falciparum CAMP/Malaysia.</title>
        <authorList>
            <consortium name="The Broad Institute Genome Sequencing Platform"/>
            <consortium name="The Broad Institute Genome Sequencing Center for Infectious Disease"/>
            <person name="Neafsey D."/>
            <person name="Hoffman S."/>
            <person name="Volkman S."/>
            <person name="Rosenthal P."/>
            <person name="Walker B."/>
            <person name="Young S.K."/>
            <person name="Zeng Q."/>
            <person name="Gargeya S."/>
            <person name="Fitzgerald M."/>
            <person name="Haas B."/>
            <person name="Abouelleil A."/>
            <person name="Allen A.W."/>
            <person name="Alvarado L."/>
            <person name="Arachchi H.M."/>
            <person name="Berlin A.M."/>
            <person name="Chapman S.B."/>
            <person name="Gainer-Dewar J."/>
            <person name="Goldberg J."/>
            <person name="Griggs A."/>
            <person name="Gujja S."/>
            <person name="Hansen M."/>
            <person name="Howarth C."/>
            <person name="Imamovic A."/>
            <person name="Ireland A."/>
            <person name="Larimer J."/>
            <person name="McCowan C."/>
            <person name="Murphy C."/>
            <person name="Pearson M."/>
            <person name="Poon T.W."/>
            <person name="Priest M."/>
            <person name="Roberts A."/>
            <person name="Saif S."/>
            <person name="Shea T."/>
            <person name="Sisk P."/>
            <person name="Sykes S."/>
            <person name="Wortman J."/>
            <person name="Nusbaum C."/>
            <person name="Birren B."/>
        </authorList>
    </citation>
    <scope>NUCLEOTIDE SEQUENCE [LARGE SCALE GENOMIC DNA]</scope>
    <source>
        <strain evidence="2 3">CAMP/Malaysia</strain>
    </source>
</reference>
<sequence>MVYNNLNLEKCILSYEFIIPFKINKLLYINYMENKLKYRFMLFYFIIFLGFSLSYRFIIKNYMI</sequence>
<organism evidence="2 3">
    <name type="scientific">Plasmodium falciparum (isolate Camp / Malaysia)</name>
    <dbReference type="NCBI Taxonomy" id="5835"/>
    <lineage>
        <taxon>Eukaryota</taxon>
        <taxon>Sar</taxon>
        <taxon>Alveolata</taxon>
        <taxon>Apicomplexa</taxon>
        <taxon>Aconoidasida</taxon>
        <taxon>Haemosporida</taxon>
        <taxon>Plasmodiidae</taxon>
        <taxon>Plasmodium</taxon>
        <taxon>Plasmodium (Laverania)</taxon>
    </lineage>
</organism>